<dbReference type="EMBL" id="LHPF02000005">
    <property type="protein sequence ID" value="PSC74270.1"/>
    <property type="molecule type" value="Genomic_DNA"/>
</dbReference>
<feature type="transmembrane region" description="Helical" evidence="6">
    <location>
        <begin position="361"/>
        <end position="384"/>
    </location>
</feature>
<dbReference type="AlphaFoldDB" id="A0A2P6VJN2"/>
<feature type="transmembrane region" description="Helical" evidence="6">
    <location>
        <begin position="425"/>
        <end position="443"/>
    </location>
</feature>
<dbReference type="STRING" id="554055.A0A2P6VJN2"/>
<evidence type="ECO:0000256" key="3">
    <source>
        <dbReference type="ARBA" id="ARBA00022989"/>
    </source>
</evidence>
<dbReference type="PANTHER" id="PTHR11040">
    <property type="entry name" value="ZINC/IRON TRANSPORTER"/>
    <property type="match status" value="1"/>
</dbReference>
<feature type="transmembrane region" description="Helical" evidence="6">
    <location>
        <begin position="191"/>
        <end position="212"/>
    </location>
</feature>
<feature type="region of interest" description="Disordered" evidence="5">
    <location>
        <begin position="29"/>
        <end position="67"/>
    </location>
</feature>
<keyword evidence="8" id="KW-1185">Reference proteome</keyword>
<feature type="region of interest" description="Disordered" evidence="5">
    <location>
        <begin position="334"/>
        <end position="357"/>
    </location>
</feature>
<feature type="transmembrane region" description="Helical" evidence="6">
    <location>
        <begin position="118"/>
        <end position="141"/>
    </location>
</feature>
<dbReference type="Proteomes" id="UP000239649">
    <property type="component" value="Unassembled WGS sequence"/>
</dbReference>
<feature type="compositionally biased region" description="Gly residues" evidence="5">
    <location>
        <begin position="339"/>
        <end position="348"/>
    </location>
</feature>
<feature type="transmembrane region" description="Helical" evidence="6">
    <location>
        <begin position="455"/>
        <end position="481"/>
    </location>
</feature>
<evidence type="ECO:0000256" key="4">
    <source>
        <dbReference type="ARBA" id="ARBA00023136"/>
    </source>
</evidence>
<keyword evidence="2 6" id="KW-0812">Transmembrane</keyword>
<dbReference type="GO" id="GO:0005886">
    <property type="term" value="C:plasma membrane"/>
    <property type="evidence" value="ECO:0007669"/>
    <property type="project" value="TreeGrafter"/>
</dbReference>
<sequence length="517" mass="53028">MQDWGKPYSEEELAELRARDPKRWARILSNRQSMAKHRARKRSAARQLAGGQRKAGARKRTPTMDATQMEERLLRLGTFGSMLGEVGGLAGAADAPCTQNATAGGAGGPSEYDLRLHLWAILIMLLVSLAGSLGPIALHLSTRGAGVGVATRLGALFGCGTILATALIHMLPPAVEALQSPCLPSFFVGGYGPWAYLFVLVAMLGMHLLDFLMKSHHWRQRQLALQQVQAALQQQQAAQRQGDGHACLGLFDEGGCHAHHLALVSAMSAGKASSPRAAAAAPAGKPGCDAAVQAAAQAAAEEGLAVCSSDDCAHSGGEGSDLCCPLLPRGDQDGESCSSGGGGRGSDGGSSSSSSGDTSRVVGVFLAEAGIIFHSVMIGMTLGVTGGPAFRGLLLALSLHQLFEGVAIGSAAVDSGLSASKSACMGLSFSVTTPAGIAVGIAVRETFDKDAGGALLAAGIADAVSAGVLIYVALCGLLTPMLTDSQWLRRQRWPLQAAALGAVYSGAGVMALLGRWI</sequence>
<keyword evidence="3 6" id="KW-1133">Transmembrane helix</keyword>
<feature type="transmembrane region" description="Helical" evidence="6">
    <location>
        <begin position="153"/>
        <end position="171"/>
    </location>
</feature>
<accession>A0A2P6VJN2</accession>
<dbReference type="InterPro" id="IPR003689">
    <property type="entry name" value="ZIP"/>
</dbReference>
<name>A0A2P6VJN2_9CHLO</name>
<feature type="compositionally biased region" description="Basic residues" evidence="5">
    <location>
        <begin position="34"/>
        <end position="44"/>
    </location>
</feature>
<dbReference type="GO" id="GO:0005385">
    <property type="term" value="F:zinc ion transmembrane transporter activity"/>
    <property type="evidence" value="ECO:0007669"/>
    <property type="project" value="TreeGrafter"/>
</dbReference>
<gene>
    <name evidence="7" type="ORF">C2E20_2675</name>
</gene>
<evidence type="ECO:0000256" key="5">
    <source>
        <dbReference type="SAM" id="MobiDB-lite"/>
    </source>
</evidence>
<dbReference type="OrthoDB" id="448280at2759"/>
<keyword evidence="4 6" id="KW-0472">Membrane</keyword>
<evidence type="ECO:0000256" key="6">
    <source>
        <dbReference type="SAM" id="Phobius"/>
    </source>
</evidence>
<evidence type="ECO:0000256" key="1">
    <source>
        <dbReference type="ARBA" id="ARBA00004141"/>
    </source>
</evidence>
<evidence type="ECO:0000256" key="2">
    <source>
        <dbReference type="ARBA" id="ARBA00022692"/>
    </source>
</evidence>
<organism evidence="7 8">
    <name type="scientific">Micractinium conductrix</name>
    <dbReference type="NCBI Taxonomy" id="554055"/>
    <lineage>
        <taxon>Eukaryota</taxon>
        <taxon>Viridiplantae</taxon>
        <taxon>Chlorophyta</taxon>
        <taxon>core chlorophytes</taxon>
        <taxon>Trebouxiophyceae</taxon>
        <taxon>Chlorellales</taxon>
        <taxon>Chlorellaceae</taxon>
        <taxon>Chlorella clade</taxon>
        <taxon>Micractinium</taxon>
    </lineage>
</organism>
<dbReference type="PANTHER" id="PTHR11040:SF44">
    <property type="entry name" value="PROTEIN ZNTC-RELATED"/>
    <property type="match status" value="1"/>
</dbReference>
<reference evidence="7 8" key="1">
    <citation type="journal article" date="2018" name="Plant J.">
        <title>Genome sequences of Chlorella sorokiniana UTEX 1602 and Micractinium conductrix SAG 241.80: implications to maltose excretion by a green alga.</title>
        <authorList>
            <person name="Arriola M.B."/>
            <person name="Velmurugan N."/>
            <person name="Zhang Y."/>
            <person name="Plunkett M.H."/>
            <person name="Hondzo H."/>
            <person name="Barney B.M."/>
        </authorList>
    </citation>
    <scope>NUCLEOTIDE SEQUENCE [LARGE SCALE GENOMIC DNA]</scope>
    <source>
        <strain evidence="7 8">SAG 241.80</strain>
    </source>
</reference>
<proteinExistence type="predicted"/>
<evidence type="ECO:0000313" key="7">
    <source>
        <dbReference type="EMBL" id="PSC74270.1"/>
    </source>
</evidence>
<protein>
    <submittedName>
        <fullName evidence="7">ZIP Zinc transporter</fullName>
    </submittedName>
</protein>
<feature type="transmembrane region" description="Helical" evidence="6">
    <location>
        <begin position="493"/>
        <end position="513"/>
    </location>
</feature>
<evidence type="ECO:0000313" key="8">
    <source>
        <dbReference type="Proteomes" id="UP000239649"/>
    </source>
</evidence>
<comment type="caution">
    <text evidence="7">The sequence shown here is derived from an EMBL/GenBank/DDBJ whole genome shotgun (WGS) entry which is preliminary data.</text>
</comment>
<dbReference type="Pfam" id="PF02535">
    <property type="entry name" value="Zip"/>
    <property type="match status" value="1"/>
</dbReference>
<comment type="subcellular location">
    <subcellularLocation>
        <location evidence="1">Membrane</location>
        <topology evidence="1">Multi-pass membrane protein</topology>
    </subcellularLocation>
</comment>